<dbReference type="Proteomes" id="UP000821845">
    <property type="component" value="Chromosome 6"/>
</dbReference>
<sequence length="830" mass="90510">MAGPDRVPTLAERLYQAAVAGQTDTVVELCRIGARIEADAEGRTALHMAAANGYVDTARALILAGAKVNALDACGYSPLHQAATEGHEEVVRLLVKHNCLVDVQDEMHGNTALHEAAWKGYSRTIEVLCKNKANVYIKNKGGFSPLHLACQNGHNQSTRVLLLAGCKPDIKNNYGDTPLHTASRYGHAGVLRILISAFCNASEVNKNGDSGLHITAAMGRRKLTRILLEAGCDPTIVNKQGETALDIARRKEYNEVADLIEHPPPQVIQLDSSSSPLEQQRPGEGGKKREKESGTSQGSKDSSHNKGRTKEKHKKSKHGHKVHFDDEKKDKKGKLSPYGCHQTPNLSAFPAPKLETLPAEPLSKGEQYFLDLAGNIRKGPVGKGYTCYCAPFFHNVEKKLEADKQELIDHIDHAHEDLNAKIAHLERKTRNQLFNLNQSVREKLAAEKTECQERVERAALRERLERERRQETQHAELRSELQSYVRERVAQVDYRCSPLGQSSDCKNRFSEVPPHWSRRNRLNGFYGNGVARAKSEEVLRDLNGADGIDEEELAAVTNERVVNGRVPPTQVPPPSGLFGNEVGLPPPPAHLANRIGCGGRPDFEKLGAKPKYPLWDHNGGERTSPSALLVHQQQPSPTVESRGEHGIRRSPADQESPGAVRHFKSHGDLTATYKKEDFQDEEKEKEEVSSPNHSPSPPVTTNGTCGPSPSPVGNGDLLTTSHTATTSTTTPPPTHPKPAKPPLMPRPTHPPPYSSHVHRFSAPPSSQARPLRVSYGPSPSELAAADALSGYYNGGAAYANANGGAVEDQLCKLNEGLSLDPESGCPSSEV</sequence>
<evidence type="ECO:0000313" key="2">
    <source>
        <dbReference type="Proteomes" id="UP000821845"/>
    </source>
</evidence>
<accession>A0ACB7S0B2</accession>
<protein>
    <submittedName>
        <fullName evidence="1">Uncharacterized protein</fullName>
    </submittedName>
</protein>
<proteinExistence type="predicted"/>
<gene>
    <name evidence="1" type="ORF">HPB50_012355</name>
</gene>
<name>A0ACB7S0B2_HYAAI</name>
<reference evidence="1" key="1">
    <citation type="submission" date="2020-05" db="EMBL/GenBank/DDBJ databases">
        <title>Large-scale comparative analyses of tick genomes elucidate their genetic diversity and vector capacities.</title>
        <authorList>
            <person name="Jia N."/>
            <person name="Wang J."/>
            <person name="Shi W."/>
            <person name="Du L."/>
            <person name="Sun Y."/>
            <person name="Zhan W."/>
            <person name="Jiang J."/>
            <person name="Wang Q."/>
            <person name="Zhang B."/>
            <person name="Ji P."/>
            <person name="Sakyi L.B."/>
            <person name="Cui X."/>
            <person name="Yuan T."/>
            <person name="Jiang B."/>
            <person name="Yang W."/>
            <person name="Lam T.T.-Y."/>
            <person name="Chang Q."/>
            <person name="Ding S."/>
            <person name="Wang X."/>
            <person name="Zhu J."/>
            <person name="Ruan X."/>
            <person name="Zhao L."/>
            <person name="Wei J."/>
            <person name="Que T."/>
            <person name="Du C."/>
            <person name="Cheng J."/>
            <person name="Dai P."/>
            <person name="Han X."/>
            <person name="Huang E."/>
            <person name="Gao Y."/>
            <person name="Liu J."/>
            <person name="Shao H."/>
            <person name="Ye R."/>
            <person name="Li L."/>
            <person name="Wei W."/>
            <person name="Wang X."/>
            <person name="Wang C."/>
            <person name="Yang T."/>
            <person name="Huo Q."/>
            <person name="Li W."/>
            <person name="Guo W."/>
            <person name="Chen H."/>
            <person name="Zhou L."/>
            <person name="Ni X."/>
            <person name="Tian J."/>
            <person name="Zhou Y."/>
            <person name="Sheng Y."/>
            <person name="Liu T."/>
            <person name="Pan Y."/>
            <person name="Xia L."/>
            <person name="Li J."/>
            <person name="Zhao F."/>
            <person name="Cao W."/>
        </authorList>
    </citation>
    <scope>NUCLEOTIDE SEQUENCE</scope>
    <source>
        <strain evidence="1">Hyas-2018</strain>
    </source>
</reference>
<comment type="caution">
    <text evidence="1">The sequence shown here is derived from an EMBL/GenBank/DDBJ whole genome shotgun (WGS) entry which is preliminary data.</text>
</comment>
<organism evidence="1 2">
    <name type="scientific">Hyalomma asiaticum</name>
    <name type="common">Tick</name>
    <dbReference type="NCBI Taxonomy" id="266040"/>
    <lineage>
        <taxon>Eukaryota</taxon>
        <taxon>Metazoa</taxon>
        <taxon>Ecdysozoa</taxon>
        <taxon>Arthropoda</taxon>
        <taxon>Chelicerata</taxon>
        <taxon>Arachnida</taxon>
        <taxon>Acari</taxon>
        <taxon>Parasitiformes</taxon>
        <taxon>Ixodida</taxon>
        <taxon>Ixodoidea</taxon>
        <taxon>Ixodidae</taxon>
        <taxon>Hyalomminae</taxon>
        <taxon>Hyalomma</taxon>
    </lineage>
</organism>
<evidence type="ECO:0000313" key="1">
    <source>
        <dbReference type="EMBL" id="KAH6928165.1"/>
    </source>
</evidence>
<dbReference type="EMBL" id="CM023486">
    <property type="protein sequence ID" value="KAH6928165.1"/>
    <property type="molecule type" value="Genomic_DNA"/>
</dbReference>
<keyword evidence="2" id="KW-1185">Reference proteome</keyword>